<keyword evidence="3" id="KW-1185">Reference proteome</keyword>
<proteinExistence type="predicted"/>
<dbReference type="OrthoDB" id="194358at2759"/>
<dbReference type="InterPro" id="IPR002110">
    <property type="entry name" value="Ankyrin_rpt"/>
</dbReference>
<dbReference type="AlphaFoldDB" id="A0A9P4UBC8"/>
<dbReference type="EMBL" id="MU001499">
    <property type="protein sequence ID" value="KAF2445444.1"/>
    <property type="molecule type" value="Genomic_DNA"/>
</dbReference>
<dbReference type="Proteomes" id="UP000799764">
    <property type="component" value="Unassembled WGS sequence"/>
</dbReference>
<evidence type="ECO:0000313" key="2">
    <source>
        <dbReference type="EMBL" id="KAF2445444.1"/>
    </source>
</evidence>
<evidence type="ECO:0000313" key="3">
    <source>
        <dbReference type="Proteomes" id="UP000799764"/>
    </source>
</evidence>
<protein>
    <recommendedName>
        <fullName evidence="4">Ankyrin</fullName>
    </recommendedName>
</protein>
<accession>A0A9P4UBC8</accession>
<dbReference type="PROSITE" id="PS50088">
    <property type="entry name" value="ANK_REPEAT"/>
    <property type="match status" value="1"/>
</dbReference>
<keyword evidence="1" id="KW-0040">ANK repeat</keyword>
<reference evidence="2" key="1">
    <citation type="journal article" date="2020" name="Stud. Mycol.">
        <title>101 Dothideomycetes genomes: a test case for predicting lifestyles and emergence of pathogens.</title>
        <authorList>
            <person name="Haridas S."/>
            <person name="Albert R."/>
            <person name="Binder M."/>
            <person name="Bloem J."/>
            <person name="Labutti K."/>
            <person name="Salamov A."/>
            <person name="Andreopoulos B."/>
            <person name="Baker S."/>
            <person name="Barry K."/>
            <person name="Bills G."/>
            <person name="Bluhm B."/>
            <person name="Cannon C."/>
            <person name="Castanera R."/>
            <person name="Culley D."/>
            <person name="Daum C."/>
            <person name="Ezra D."/>
            <person name="Gonzalez J."/>
            <person name="Henrissat B."/>
            <person name="Kuo A."/>
            <person name="Liang C."/>
            <person name="Lipzen A."/>
            <person name="Lutzoni F."/>
            <person name="Magnuson J."/>
            <person name="Mondo S."/>
            <person name="Nolan M."/>
            <person name="Ohm R."/>
            <person name="Pangilinan J."/>
            <person name="Park H.-J."/>
            <person name="Ramirez L."/>
            <person name="Alfaro M."/>
            <person name="Sun H."/>
            <person name="Tritt A."/>
            <person name="Yoshinaga Y."/>
            <person name="Zwiers L.-H."/>
            <person name="Turgeon B."/>
            <person name="Goodwin S."/>
            <person name="Spatafora J."/>
            <person name="Crous P."/>
            <person name="Grigoriev I."/>
        </authorList>
    </citation>
    <scope>NUCLEOTIDE SEQUENCE</scope>
    <source>
        <strain evidence="2">CBS 690.94</strain>
    </source>
</reference>
<sequence length="151" mass="16731">MRVSRVPESFLTGGLDLNEIETVQHQTYLRAAGRAGNMEVVDALMKAGASVDGVSDFNHPYNIVNGVVDEIFGRWNCLRYGLPDVDAHGRPEGAEFWILPRLLQDPTFNNPNALLLALWYELDHAGCQPLLEHVLTRVKRVGVADVLPALN</sequence>
<evidence type="ECO:0000256" key="1">
    <source>
        <dbReference type="PROSITE-ProRule" id="PRU00023"/>
    </source>
</evidence>
<organism evidence="2 3">
    <name type="scientific">Karstenula rhodostoma CBS 690.94</name>
    <dbReference type="NCBI Taxonomy" id="1392251"/>
    <lineage>
        <taxon>Eukaryota</taxon>
        <taxon>Fungi</taxon>
        <taxon>Dikarya</taxon>
        <taxon>Ascomycota</taxon>
        <taxon>Pezizomycotina</taxon>
        <taxon>Dothideomycetes</taxon>
        <taxon>Pleosporomycetidae</taxon>
        <taxon>Pleosporales</taxon>
        <taxon>Massarineae</taxon>
        <taxon>Didymosphaeriaceae</taxon>
        <taxon>Karstenula</taxon>
    </lineage>
</organism>
<evidence type="ECO:0008006" key="4">
    <source>
        <dbReference type="Google" id="ProtNLM"/>
    </source>
</evidence>
<name>A0A9P4UBC8_9PLEO</name>
<feature type="repeat" description="ANK" evidence="1">
    <location>
        <begin position="24"/>
        <end position="56"/>
    </location>
</feature>
<gene>
    <name evidence="2" type="ORF">P171DRAFT_484126</name>
</gene>
<comment type="caution">
    <text evidence="2">The sequence shown here is derived from an EMBL/GenBank/DDBJ whole genome shotgun (WGS) entry which is preliminary data.</text>
</comment>